<evidence type="ECO:0000256" key="5">
    <source>
        <dbReference type="SAM" id="Phobius"/>
    </source>
</evidence>
<feature type="transmembrane region" description="Helical" evidence="5">
    <location>
        <begin position="48"/>
        <end position="65"/>
    </location>
</feature>
<evidence type="ECO:0000256" key="3">
    <source>
        <dbReference type="ARBA" id="ARBA00022989"/>
    </source>
</evidence>
<feature type="transmembrane region" description="Helical" evidence="5">
    <location>
        <begin position="253"/>
        <end position="273"/>
    </location>
</feature>
<feature type="transmembrane region" description="Helical" evidence="5">
    <location>
        <begin position="104"/>
        <end position="122"/>
    </location>
</feature>
<comment type="subcellular location">
    <subcellularLocation>
        <location evidence="1">Cell membrane</location>
        <topology evidence="1">Multi-pass membrane protein</topology>
    </subcellularLocation>
</comment>
<feature type="transmembrane region" description="Helical" evidence="5">
    <location>
        <begin position="285"/>
        <end position="302"/>
    </location>
</feature>
<dbReference type="Pfam" id="PF07690">
    <property type="entry name" value="MFS_1"/>
    <property type="match status" value="1"/>
</dbReference>
<protein>
    <submittedName>
        <fullName evidence="7">MFS transporter</fullName>
    </submittedName>
</protein>
<evidence type="ECO:0000256" key="2">
    <source>
        <dbReference type="ARBA" id="ARBA00022692"/>
    </source>
</evidence>
<keyword evidence="2 5" id="KW-0812">Transmembrane</keyword>
<keyword evidence="8" id="KW-1185">Reference proteome</keyword>
<organism evidence="7 8">
    <name type="scientific">Nocardioides jiangsuensis</name>
    <dbReference type="NCBI Taxonomy" id="2866161"/>
    <lineage>
        <taxon>Bacteria</taxon>
        <taxon>Bacillati</taxon>
        <taxon>Actinomycetota</taxon>
        <taxon>Actinomycetes</taxon>
        <taxon>Propionibacteriales</taxon>
        <taxon>Nocardioidaceae</taxon>
        <taxon>Nocardioides</taxon>
    </lineage>
</organism>
<feature type="transmembrane region" description="Helical" evidence="5">
    <location>
        <begin position="171"/>
        <end position="190"/>
    </location>
</feature>
<dbReference type="InterPro" id="IPR036259">
    <property type="entry name" value="MFS_trans_sf"/>
</dbReference>
<evidence type="ECO:0000313" key="8">
    <source>
        <dbReference type="Proteomes" id="UP000754710"/>
    </source>
</evidence>
<feature type="transmembrane region" description="Helical" evidence="5">
    <location>
        <begin position="143"/>
        <end position="165"/>
    </location>
</feature>
<dbReference type="Proteomes" id="UP000754710">
    <property type="component" value="Unassembled WGS sequence"/>
</dbReference>
<reference evidence="7 8" key="1">
    <citation type="submission" date="2021-08" db="EMBL/GenBank/DDBJ databases">
        <title>Nocardioides bacterium WL0053 sp. nov., isolated from the sediment.</title>
        <authorList>
            <person name="Wang L."/>
            <person name="Zhang D."/>
            <person name="Zhang A."/>
        </authorList>
    </citation>
    <scope>NUCLEOTIDE SEQUENCE [LARGE SCALE GENOMIC DNA]</scope>
    <source>
        <strain evidence="7 8">WL0053</strain>
    </source>
</reference>
<accession>A0ABS7REY7</accession>
<dbReference type="PROSITE" id="PS50850">
    <property type="entry name" value="MFS"/>
    <property type="match status" value="1"/>
</dbReference>
<feature type="transmembrane region" description="Helical" evidence="5">
    <location>
        <begin position="367"/>
        <end position="390"/>
    </location>
</feature>
<sequence>MFTPYRRVLSVPGALAFSLSGLVARLPISMVSLGVVLLVSTRTGSYGLAGAVAAAYLIANAVFAIPQGRLTDRLGQVRVLPVTILAFTVAMTLLMVAVERSWPTPLPHVFAALGGAALPQIGSSVRARWSRVVPDKRELQTAFAFEAVVDEVVFMLGPILVTVLATAVHPLAGLVAAVASGLVGTLALAAQRGTAPPPHPRAPGSHGAGSMGWPVLGPLVVAGCMLGVLFGGVEVATVAFAEELGAKAAAGPLLGVFALGSLLSGVATGAISWRWRNAVRFRTGMLALALALVPLPFVDGFAAMTGVLFLAGFAISPTLIASVALIEETVPASRLTEGIATMTTGMYAGLAPGAAVVGAVVDRQGASASYWVSVVAAMLGALVAFGATLLPSARRVTGEGSSPSGSSA</sequence>
<feature type="transmembrane region" description="Helical" evidence="5">
    <location>
        <begin position="338"/>
        <end position="361"/>
    </location>
</feature>
<dbReference type="InterPro" id="IPR020846">
    <property type="entry name" value="MFS_dom"/>
</dbReference>
<name>A0ABS7REY7_9ACTN</name>
<dbReference type="PANTHER" id="PTHR23542">
    <property type="match status" value="1"/>
</dbReference>
<comment type="caution">
    <text evidence="7">The sequence shown here is derived from an EMBL/GenBank/DDBJ whole genome shotgun (WGS) entry which is preliminary data.</text>
</comment>
<feature type="transmembrane region" description="Helical" evidence="5">
    <location>
        <begin position="211"/>
        <end position="233"/>
    </location>
</feature>
<evidence type="ECO:0000313" key="7">
    <source>
        <dbReference type="EMBL" id="MBY9073589.1"/>
    </source>
</evidence>
<evidence type="ECO:0000256" key="1">
    <source>
        <dbReference type="ARBA" id="ARBA00004651"/>
    </source>
</evidence>
<dbReference type="InterPro" id="IPR011701">
    <property type="entry name" value="MFS"/>
</dbReference>
<feature type="domain" description="Major facilitator superfamily (MFS) profile" evidence="6">
    <location>
        <begin position="215"/>
        <end position="408"/>
    </location>
</feature>
<dbReference type="Gene3D" id="1.20.1250.20">
    <property type="entry name" value="MFS general substrate transporter like domains"/>
    <property type="match status" value="1"/>
</dbReference>
<keyword evidence="4 5" id="KW-0472">Membrane</keyword>
<dbReference type="PANTHER" id="PTHR23542:SF1">
    <property type="entry name" value="MAJOR FACILITATOR SUPERFAMILY (MFS) PROFILE DOMAIN-CONTAINING PROTEIN"/>
    <property type="match status" value="1"/>
</dbReference>
<evidence type="ECO:0000259" key="6">
    <source>
        <dbReference type="PROSITE" id="PS50850"/>
    </source>
</evidence>
<proteinExistence type="predicted"/>
<feature type="transmembrane region" description="Helical" evidence="5">
    <location>
        <begin position="77"/>
        <end position="98"/>
    </location>
</feature>
<dbReference type="RefSeq" id="WP_221023370.1">
    <property type="nucleotide sequence ID" value="NZ_JAIEZQ010000001.1"/>
</dbReference>
<evidence type="ECO:0000256" key="4">
    <source>
        <dbReference type="ARBA" id="ARBA00023136"/>
    </source>
</evidence>
<keyword evidence="3 5" id="KW-1133">Transmembrane helix</keyword>
<dbReference type="SUPFAM" id="SSF103473">
    <property type="entry name" value="MFS general substrate transporter"/>
    <property type="match status" value="1"/>
</dbReference>
<gene>
    <name evidence="7" type="ORF">K1X13_02020</name>
</gene>
<dbReference type="EMBL" id="JAIEZQ010000001">
    <property type="protein sequence ID" value="MBY9073589.1"/>
    <property type="molecule type" value="Genomic_DNA"/>
</dbReference>